<dbReference type="Proteomes" id="UP000472271">
    <property type="component" value="Chromosome 13"/>
</dbReference>
<evidence type="ECO:0000256" key="6">
    <source>
        <dbReference type="SAM" id="Phobius"/>
    </source>
</evidence>
<evidence type="ECO:0000256" key="5">
    <source>
        <dbReference type="ARBA" id="ARBA00023136"/>
    </source>
</evidence>
<keyword evidence="8" id="KW-1185">Reference proteome</keyword>
<dbReference type="AlphaFoldDB" id="A0A672YE67"/>
<accession>A0A672YE67</accession>
<proteinExistence type="inferred from homology"/>
<reference evidence="7" key="2">
    <citation type="submission" date="2025-08" db="UniProtKB">
        <authorList>
            <consortium name="Ensembl"/>
        </authorList>
    </citation>
    <scope>IDENTIFICATION</scope>
</reference>
<dbReference type="InParanoid" id="A0A672YE67"/>
<dbReference type="GO" id="GO:0016020">
    <property type="term" value="C:membrane"/>
    <property type="evidence" value="ECO:0007669"/>
    <property type="project" value="UniProtKB-SubCell"/>
</dbReference>
<organism evidence="7 8">
    <name type="scientific">Sphaeramia orbicularis</name>
    <name type="common">orbiculate cardinalfish</name>
    <dbReference type="NCBI Taxonomy" id="375764"/>
    <lineage>
        <taxon>Eukaryota</taxon>
        <taxon>Metazoa</taxon>
        <taxon>Chordata</taxon>
        <taxon>Craniata</taxon>
        <taxon>Vertebrata</taxon>
        <taxon>Euteleostomi</taxon>
        <taxon>Actinopterygii</taxon>
        <taxon>Neopterygii</taxon>
        <taxon>Teleostei</taxon>
        <taxon>Neoteleostei</taxon>
        <taxon>Acanthomorphata</taxon>
        <taxon>Gobiaria</taxon>
        <taxon>Kurtiformes</taxon>
        <taxon>Apogonoidei</taxon>
        <taxon>Apogonidae</taxon>
        <taxon>Apogoninae</taxon>
        <taxon>Sphaeramia</taxon>
    </lineage>
</organism>
<dbReference type="InterPro" id="IPR007593">
    <property type="entry name" value="CD225/Dispanin_fam"/>
</dbReference>
<keyword evidence="5 6" id="KW-0472">Membrane</keyword>
<dbReference type="Ensembl" id="ENSSORT00005002497.1">
    <property type="protein sequence ID" value="ENSSORP00005002435.1"/>
    <property type="gene ID" value="ENSSORG00005001451.1"/>
</dbReference>
<feature type="transmembrane region" description="Helical" evidence="6">
    <location>
        <begin position="13"/>
        <end position="40"/>
    </location>
</feature>
<dbReference type="PANTHER" id="PTHR14948:SF46">
    <property type="entry name" value="DISPANIN SUBFAMILY A MEMBER 2B-LIKE-RELATED"/>
    <property type="match status" value="1"/>
</dbReference>
<evidence type="ECO:0000313" key="7">
    <source>
        <dbReference type="Ensembl" id="ENSSORP00005002435.1"/>
    </source>
</evidence>
<dbReference type="Pfam" id="PF04505">
    <property type="entry name" value="CD225"/>
    <property type="match status" value="1"/>
</dbReference>
<name>A0A672YE67_9TELE</name>
<evidence type="ECO:0000313" key="8">
    <source>
        <dbReference type="Proteomes" id="UP000472271"/>
    </source>
</evidence>
<dbReference type="FunCoup" id="A0A672YE67">
    <property type="interactions" value="2"/>
</dbReference>
<comment type="similarity">
    <text evidence="2">Belongs to the CD225/Dispanin family.</text>
</comment>
<evidence type="ECO:0000256" key="3">
    <source>
        <dbReference type="ARBA" id="ARBA00022692"/>
    </source>
</evidence>
<comment type="subcellular location">
    <subcellularLocation>
        <location evidence="1">Membrane</location>
    </subcellularLocation>
</comment>
<evidence type="ECO:0000256" key="2">
    <source>
        <dbReference type="ARBA" id="ARBA00006843"/>
    </source>
</evidence>
<sequence>MEGGQSHSAARPYLGWSVFTTICCCLPLGIAAIICSCRALDANQVGESALAEEASRKAKVLNIIGLVCGIIMLIVISVLLSLYHKHVPK</sequence>
<dbReference type="InterPro" id="IPR051423">
    <property type="entry name" value="CD225/Dispanin"/>
</dbReference>
<feature type="transmembrane region" description="Helical" evidence="6">
    <location>
        <begin position="60"/>
        <end position="83"/>
    </location>
</feature>
<keyword evidence="3 6" id="KW-0812">Transmembrane</keyword>
<evidence type="ECO:0000256" key="4">
    <source>
        <dbReference type="ARBA" id="ARBA00022989"/>
    </source>
</evidence>
<reference evidence="7" key="1">
    <citation type="submission" date="2019-06" db="EMBL/GenBank/DDBJ databases">
        <authorList>
            <consortium name="Wellcome Sanger Institute Data Sharing"/>
        </authorList>
    </citation>
    <scope>NUCLEOTIDE SEQUENCE [LARGE SCALE GENOMIC DNA]</scope>
</reference>
<evidence type="ECO:0000256" key="1">
    <source>
        <dbReference type="ARBA" id="ARBA00004370"/>
    </source>
</evidence>
<reference evidence="7" key="3">
    <citation type="submission" date="2025-09" db="UniProtKB">
        <authorList>
            <consortium name="Ensembl"/>
        </authorList>
    </citation>
    <scope>IDENTIFICATION</scope>
</reference>
<keyword evidence="4 6" id="KW-1133">Transmembrane helix</keyword>
<dbReference type="PANTHER" id="PTHR14948">
    <property type="entry name" value="NG5"/>
    <property type="match status" value="1"/>
</dbReference>
<protein>
    <submittedName>
        <fullName evidence="7">Uncharacterized protein</fullName>
    </submittedName>
</protein>